<accession>A0A6L9EC83</accession>
<evidence type="ECO:0000259" key="2">
    <source>
        <dbReference type="Pfam" id="PF04773"/>
    </source>
</evidence>
<dbReference type="RefSeq" id="WP_161435336.1">
    <property type="nucleotide sequence ID" value="NZ_WXYO01000004.1"/>
</dbReference>
<feature type="transmembrane region" description="Helical" evidence="1">
    <location>
        <begin position="52"/>
        <end position="73"/>
    </location>
</feature>
<dbReference type="PIRSF" id="PIRSF018266">
    <property type="entry name" value="FecR"/>
    <property type="match status" value="1"/>
</dbReference>
<dbReference type="Pfam" id="PF16344">
    <property type="entry name" value="FecR_C"/>
    <property type="match status" value="1"/>
</dbReference>
<keyword evidence="5" id="KW-1185">Reference proteome</keyword>
<protein>
    <submittedName>
        <fullName evidence="4">DUF4974 domain-containing protein</fullName>
    </submittedName>
</protein>
<dbReference type="Proteomes" id="UP000475249">
    <property type="component" value="Unassembled WGS sequence"/>
</dbReference>
<gene>
    <name evidence="4" type="ORF">GTQ38_09810</name>
</gene>
<keyword evidence="1" id="KW-0812">Transmembrane</keyword>
<evidence type="ECO:0000259" key="3">
    <source>
        <dbReference type="Pfam" id="PF16344"/>
    </source>
</evidence>
<dbReference type="InterPro" id="IPR012373">
    <property type="entry name" value="Ferrdict_sens_TM"/>
</dbReference>
<dbReference type="PANTHER" id="PTHR30273:SF2">
    <property type="entry name" value="PROTEIN FECR"/>
    <property type="match status" value="1"/>
</dbReference>
<keyword evidence="1" id="KW-1133">Transmembrane helix</keyword>
<feature type="domain" description="FecR protein" evidence="2">
    <location>
        <begin position="146"/>
        <end position="241"/>
    </location>
</feature>
<sequence>MSDWILKEGNETIFENEVKIHLETTMAMNQPNKDEIKKELFKRIKRDKSRRLVNTVIKYAAALTLLLTIGYFFNKQNQTEDIISNRLVPKVEQVTITLDDGTVKELTPTENKKIRKADGTVVGSQEHSKLTYSKGTKTEELVYNTLHVPHGKRFDVVLSDGTHIFLNSGTTLRYPIAFVDKQPRTVFLNGEAYFDVAKNTEHPFVVNANGIDVQVLGTKFNVSNYAEEMGINTVLVEGSVELQRKDELHAKEKKPLLLTPGFMAHWDRASNEIGVENVDTRLYTAWIEGKLVFRNTSFLKIRHTLERKYSVTIKNRNKELDEQLFDATFDIETIDEVLESFSKSFAIDYSIIDNEVIIE</sequence>
<feature type="domain" description="Protein FecR C-terminal" evidence="3">
    <location>
        <begin position="290"/>
        <end position="358"/>
    </location>
</feature>
<proteinExistence type="predicted"/>
<dbReference type="PANTHER" id="PTHR30273">
    <property type="entry name" value="PERIPLASMIC SIGNAL SENSOR AND SIGMA FACTOR ACTIVATOR FECR-RELATED"/>
    <property type="match status" value="1"/>
</dbReference>
<dbReference type="InterPro" id="IPR032508">
    <property type="entry name" value="FecR_C"/>
</dbReference>
<keyword evidence="1" id="KW-0472">Membrane</keyword>
<dbReference type="EMBL" id="WXYO01000004">
    <property type="protein sequence ID" value="NAS12297.1"/>
    <property type="molecule type" value="Genomic_DNA"/>
</dbReference>
<dbReference type="Gene3D" id="3.55.50.30">
    <property type="match status" value="1"/>
</dbReference>
<name>A0A6L9EC83_9FLAO</name>
<reference evidence="4 5" key="1">
    <citation type="submission" date="2020-01" db="EMBL/GenBank/DDBJ databases">
        <title>Bacteria diversity of Porities sp.</title>
        <authorList>
            <person name="Wang G."/>
        </authorList>
    </citation>
    <scope>NUCLEOTIDE SEQUENCE [LARGE SCALE GENOMIC DNA]</scope>
    <source>
        <strain evidence="4 5">R33</strain>
    </source>
</reference>
<comment type="caution">
    <text evidence="4">The sequence shown here is derived from an EMBL/GenBank/DDBJ whole genome shotgun (WGS) entry which is preliminary data.</text>
</comment>
<evidence type="ECO:0000313" key="4">
    <source>
        <dbReference type="EMBL" id="NAS12297.1"/>
    </source>
</evidence>
<dbReference type="GO" id="GO:0016989">
    <property type="term" value="F:sigma factor antagonist activity"/>
    <property type="evidence" value="ECO:0007669"/>
    <property type="project" value="TreeGrafter"/>
</dbReference>
<dbReference type="InterPro" id="IPR006860">
    <property type="entry name" value="FecR"/>
</dbReference>
<dbReference type="AlphaFoldDB" id="A0A6L9EC83"/>
<evidence type="ECO:0000256" key="1">
    <source>
        <dbReference type="SAM" id="Phobius"/>
    </source>
</evidence>
<organism evidence="4 5">
    <name type="scientific">Poritiphilus flavus</name>
    <dbReference type="NCBI Taxonomy" id="2697053"/>
    <lineage>
        <taxon>Bacteria</taxon>
        <taxon>Pseudomonadati</taxon>
        <taxon>Bacteroidota</taxon>
        <taxon>Flavobacteriia</taxon>
        <taxon>Flavobacteriales</taxon>
        <taxon>Flavobacteriaceae</taxon>
        <taxon>Poritiphilus</taxon>
    </lineage>
</organism>
<evidence type="ECO:0000313" key="5">
    <source>
        <dbReference type="Proteomes" id="UP000475249"/>
    </source>
</evidence>
<dbReference type="Pfam" id="PF04773">
    <property type="entry name" value="FecR"/>
    <property type="match status" value="1"/>
</dbReference>
<dbReference type="Gene3D" id="2.60.120.1440">
    <property type="match status" value="1"/>
</dbReference>